<comment type="similarity">
    <text evidence="2">Belongs to the nitronate monooxygenase family. NMO class I subfamily.</text>
</comment>
<evidence type="ECO:0000256" key="7">
    <source>
        <dbReference type="ARBA" id="ARBA00023033"/>
    </source>
</evidence>
<dbReference type="CDD" id="cd04730">
    <property type="entry name" value="NPD_like"/>
    <property type="match status" value="1"/>
</dbReference>
<evidence type="ECO:0000256" key="2">
    <source>
        <dbReference type="ARBA" id="ARBA00009881"/>
    </source>
</evidence>
<dbReference type="Gene3D" id="3.20.20.70">
    <property type="entry name" value="Aldolase class I"/>
    <property type="match status" value="1"/>
</dbReference>
<keyword evidence="7 10" id="KW-0503">Monooxygenase</keyword>
<keyword evidence="6" id="KW-0560">Oxidoreductase</keyword>
<dbReference type="InterPro" id="IPR013785">
    <property type="entry name" value="Aldolase_TIM"/>
</dbReference>
<reference evidence="10 11" key="1">
    <citation type="submission" date="2018-05" db="EMBL/GenBank/DDBJ databases">
        <title>Complete Genome Sequence of Methylobacterium sp. 17Sr1-28.</title>
        <authorList>
            <person name="Srinivasan S."/>
        </authorList>
    </citation>
    <scope>NUCLEOTIDE SEQUENCE [LARGE SCALE GENOMIC DNA]</scope>
    <source>
        <strain evidence="10 11">17Sr1-28</strain>
    </source>
</reference>
<organism evidence="10 11">
    <name type="scientific">Methylobacterium terrae</name>
    <dbReference type="NCBI Taxonomy" id="2202827"/>
    <lineage>
        <taxon>Bacteria</taxon>
        <taxon>Pseudomonadati</taxon>
        <taxon>Pseudomonadota</taxon>
        <taxon>Alphaproteobacteria</taxon>
        <taxon>Hyphomicrobiales</taxon>
        <taxon>Methylobacteriaceae</taxon>
        <taxon>Methylobacterium</taxon>
    </lineage>
</organism>
<dbReference type="InterPro" id="IPR004136">
    <property type="entry name" value="NMO"/>
</dbReference>
<keyword evidence="4" id="KW-0285">Flavoprotein</keyword>
<dbReference type="GO" id="GO:0009636">
    <property type="term" value="P:response to toxic substance"/>
    <property type="evidence" value="ECO:0007669"/>
    <property type="project" value="UniProtKB-KW"/>
</dbReference>
<comment type="cofactor">
    <cofactor evidence="1">
        <name>FMN</name>
        <dbReference type="ChEBI" id="CHEBI:58210"/>
    </cofactor>
</comment>
<evidence type="ECO:0000256" key="1">
    <source>
        <dbReference type="ARBA" id="ARBA00001917"/>
    </source>
</evidence>
<dbReference type="PANTHER" id="PTHR42747">
    <property type="entry name" value="NITRONATE MONOOXYGENASE-RELATED"/>
    <property type="match status" value="1"/>
</dbReference>
<keyword evidence="3" id="KW-0216">Detoxification</keyword>
<keyword evidence="5" id="KW-0288">FMN</keyword>
<dbReference type="KEGG" id="mtea:DK419_16385"/>
<protein>
    <recommendedName>
        <fullName evidence="8">Propionate 3-nitronate monooxygenase</fullName>
    </recommendedName>
</protein>
<evidence type="ECO:0000256" key="5">
    <source>
        <dbReference type="ARBA" id="ARBA00022643"/>
    </source>
</evidence>
<comment type="catalytic activity">
    <reaction evidence="9">
        <text>3 propionate 3-nitronate + 3 O2 + H2O = 3 3-oxopropanoate + 2 nitrate + nitrite + H2O2 + 3 H(+)</text>
        <dbReference type="Rhea" id="RHEA:57332"/>
        <dbReference type="ChEBI" id="CHEBI:15377"/>
        <dbReference type="ChEBI" id="CHEBI:15378"/>
        <dbReference type="ChEBI" id="CHEBI:15379"/>
        <dbReference type="ChEBI" id="CHEBI:16240"/>
        <dbReference type="ChEBI" id="CHEBI:16301"/>
        <dbReference type="ChEBI" id="CHEBI:17632"/>
        <dbReference type="ChEBI" id="CHEBI:33190"/>
        <dbReference type="ChEBI" id="CHEBI:136067"/>
    </reaction>
</comment>
<accession>A0A2U8WQD2</accession>
<evidence type="ECO:0000256" key="8">
    <source>
        <dbReference type="ARBA" id="ARBA00031155"/>
    </source>
</evidence>
<dbReference type="SUPFAM" id="SSF51412">
    <property type="entry name" value="Inosine monophosphate dehydrogenase (IMPDH)"/>
    <property type="match status" value="1"/>
</dbReference>
<dbReference type="PANTHER" id="PTHR42747:SF3">
    <property type="entry name" value="NITRONATE MONOOXYGENASE-RELATED"/>
    <property type="match status" value="1"/>
</dbReference>
<dbReference type="Proteomes" id="UP000245444">
    <property type="component" value="Chromosome"/>
</dbReference>
<name>A0A2U8WQD2_9HYPH</name>
<evidence type="ECO:0000256" key="6">
    <source>
        <dbReference type="ARBA" id="ARBA00023002"/>
    </source>
</evidence>
<evidence type="ECO:0000256" key="9">
    <source>
        <dbReference type="ARBA" id="ARBA00049401"/>
    </source>
</evidence>
<dbReference type="OrthoDB" id="9778912at2"/>
<dbReference type="RefSeq" id="WP_109960019.1">
    <property type="nucleotide sequence ID" value="NZ_CP029553.1"/>
</dbReference>
<gene>
    <name evidence="10" type="ORF">DK419_16385</name>
</gene>
<proteinExistence type="inferred from homology"/>
<dbReference type="EMBL" id="CP029553">
    <property type="protein sequence ID" value="AWN47698.1"/>
    <property type="molecule type" value="Genomic_DNA"/>
</dbReference>
<keyword evidence="11" id="KW-1185">Reference proteome</keyword>
<evidence type="ECO:0000313" key="11">
    <source>
        <dbReference type="Proteomes" id="UP000245444"/>
    </source>
</evidence>
<evidence type="ECO:0000313" key="10">
    <source>
        <dbReference type="EMBL" id="AWN47698.1"/>
    </source>
</evidence>
<sequence length="357" mass="36087">MSAGHPALARADAFAAAYGLRLPLLLAPMAGACPPALSVAVIRAGGLGACGALLMQPAAILAWADSVREAGPFQINLWIPDPAPVRDPAHEARVRDFLGGFGPAVPPEAGDAAPPDFAAQCEALIEARPRVVSSIMGLYPPDYVARLKARGIAWWATVSTVQEALAAEAAGADAVVAQGAEAGGHRGRFDPARAEAETVGLMALLPAVVDAVEIPVVATGGIADARGAAAALLLGASAVQVGTGFLRCPEAGIPAAWADALGRARPEETRLTRAFSGRAGRSLATAYVAAAAEPAAPAPAPYPVQRGLTQGMREAAAKAGDLGRMQAWAGQAAGLARAEPAGEAVGRIWEGARAILR</sequence>
<dbReference type="Pfam" id="PF03060">
    <property type="entry name" value="NMO"/>
    <property type="match status" value="1"/>
</dbReference>
<evidence type="ECO:0000256" key="4">
    <source>
        <dbReference type="ARBA" id="ARBA00022630"/>
    </source>
</evidence>
<dbReference type="AlphaFoldDB" id="A0A2U8WQD2"/>
<evidence type="ECO:0000256" key="3">
    <source>
        <dbReference type="ARBA" id="ARBA00022575"/>
    </source>
</evidence>
<dbReference type="GO" id="GO:0018580">
    <property type="term" value="F:nitronate monooxygenase activity"/>
    <property type="evidence" value="ECO:0007669"/>
    <property type="project" value="InterPro"/>
</dbReference>